<dbReference type="FunFam" id="1.10.287.130:FF:000001">
    <property type="entry name" value="Two-component sensor histidine kinase"/>
    <property type="match status" value="1"/>
</dbReference>
<dbReference type="Proteomes" id="UP001216390">
    <property type="component" value="Chromosome"/>
</dbReference>
<feature type="region of interest" description="Disordered" evidence="11">
    <location>
        <begin position="374"/>
        <end position="396"/>
    </location>
</feature>
<keyword evidence="5" id="KW-0597">Phosphoprotein</keyword>
<accession>A0AAF0BS14</accession>
<dbReference type="InterPro" id="IPR004358">
    <property type="entry name" value="Sig_transdc_His_kin-like_C"/>
</dbReference>
<feature type="domain" description="Histidine kinase" evidence="12">
    <location>
        <begin position="162"/>
        <end position="377"/>
    </location>
</feature>
<dbReference type="FunFam" id="3.30.565.10:FF:000006">
    <property type="entry name" value="Sensor histidine kinase WalK"/>
    <property type="match status" value="1"/>
</dbReference>
<comment type="catalytic activity">
    <reaction evidence="1">
        <text>ATP + protein L-histidine = ADP + protein N-phospho-L-histidine.</text>
        <dbReference type="EC" id="2.7.13.3"/>
    </reaction>
</comment>
<evidence type="ECO:0000256" key="4">
    <source>
        <dbReference type="ARBA" id="ARBA00012438"/>
    </source>
</evidence>
<evidence type="ECO:0000256" key="7">
    <source>
        <dbReference type="ARBA" id="ARBA00022777"/>
    </source>
</evidence>
<dbReference type="CDD" id="cd00075">
    <property type="entry name" value="HATPase"/>
    <property type="match status" value="1"/>
</dbReference>
<dbReference type="GO" id="GO:0005524">
    <property type="term" value="F:ATP binding"/>
    <property type="evidence" value="ECO:0007669"/>
    <property type="project" value="UniProtKB-KW"/>
</dbReference>
<dbReference type="InterPro" id="IPR003594">
    <property type="entry name" value="HATPase_dom"/>
</dbReference>
<evidence type="ECO:0000256" key="9">
    <source>
        <dbReference type="ARBA" id="ARBA00023136"/>
    </source>
</evidence>
<dbReference type="CDD" id="cd00082">
    <property type="entry name" value="HisKA"/>
    <property type="match status" value="1"/>
</dbReference>
<dbReference type="InterPro" id="IPR013656">
    <property type="entry name" value="PAS_4"/>
</dbReference>
<proteinExistence type="predicted"/>
<evidence type="ECO:0000256" key="2">
    <source>
        <dbReference type="ARBA" id="ARBA00001968"/>
    </source>
</evidence>
<dbReference type="RefSeq" id="WP_272737057.1">
    <property type="nucleotide sequence ID" value="NZ_CP116942.1"/>
</dbReference>
<keyword evidence="7" id="KW-0418">Kinase</keyword>
<dbReference type="Gene3D" id="3.30.450.20">
    <property type="entry name" value="PAS domain"/>
    <property type="match status" value="1"/>
</dbReference>
<dbReference type="InterPro" id="IPR005467">
    <property type="entry name" value="His_kinase_dom"/>
</dbReference>
<evidence type="ECO:0000256" key="10">
    <source>
        <dbReference type="ARBA" id="ARBA00039401"/>
    </source>
</evidence>
<dbReference type="GO" id="GO:0005886">
    <property type="term" value="C:plasma membrane"/>
    <property type="evidence" value="ECO:0007669"/>
    <property type="project" value="UniProtKB-SubCell"/>
</dbReference>
<sequence length="396" mass="42543">MALLLGALVVTLAGVAVLLAVRVQALGREVGRVAPLERERAEARDREEAAREALARVQQALDALPPAVVVVDAAGRVVARNRASVDDDGGRHGAALVSGAVEELLEAALRGEPGERQLDLFGPPRRTVEVRARPLPDGALVVTEDVTEARRVEAMRRDFVANLSHELKTPVGAIGLLAETLLAEPDPEVAERLAERVVNESFRVSRTIDDLLELSRIEAGADAVQEAVPVHLVLEEAADRLRPAAEQRGIDLRVEEVSPRVRALGDRRQLVSAVANLLDNAIKYSDPSTAVELRARADGDRVSIDIEDHGLGIPARDLERVFERFYRVDRARSRETGGTGLGLAIVRHVVANHEGEVTVESVEGEGSTFTIAVPAGPGPHPVSDVAESRPVPRRTA</sequence>
<evidence type="ECO:0000256" key="3">
    <source>
        <dbReference type="ARBA" id="ARBA00004236"/>
    </source>
</evidence>
<evidence type="ECO:0000256" key="1">
    <source>
        <dbReference type="ARBA" id="ARBA00000085"/>
    </source>
</evidence>
<dbReference type="Pfam" id="PF02518">
    <property type="entry name" value="HATPase_c"/>
    <property type="match status" value="1"/>
</dbReference>
<evidence type="ECO:0000256" key="6">
    <source>
        <dbReference type="ARBA" id="ARBA00022679"/>
    </source>
</evidence>
<dbReference type="PROSITE" id="PS50109">
    <property type="entry name" value="HIS_KIN"/>
    <property type="match status" value="1"/>
</dbReference>
<dbReference type="EC" id="2.7.13.3" evidence="4"/>
<dbReference type="GO" id="GO:0016036">
    <property type="term" value="P:cellular response to phosphate starvation"/>
    <property type="evidence" value="ECO:0007669"/>
    <property type="project" value="TreeGrafter"/>
</dbReference>
<organism evidence="13 14">
    <name type="scientific">Iamia majanohamensis</name>
    <dbReference type="NCBI Taxonomy" id="467976"/>
    <lineage>
        <taxon>Bacteria</taxon>
        <taxon>Bacillati</taxon>
        <taxon>Actinomycetota</taxon>
        <taxon>Acidimicrobiia</taxon>
        <taxon>Acidimicrobiales</taxon>
        <taxon>Iamiaceae</taxon>
        <taxon>Iamia</taxon>
    </lineage>
</organism>
<dbReference type="SUPFAM" id="SSF55874">
    <property type="entry name" value="ATPase domain of HSP90 chaperone/DNA topoisomerase II/histidine kinase"/>
    <property type="match status" value="1"/>
</dbReference>
<dbReference type="InterPro" id="IPR036890">
    <property type="entry name" value="HATPase_C_sf"/>
</dbReference>
<dbReference type="SUPFAM" id="SSF55785">
    <property type="entry name" value="PYP-like sensor domain (PAS domain)"/>
    <property type="match status" value="1"/>
</dbReference>
<keyword evidence="8" id="KW-0902">Two-component regulatory system</keyword>
<dbReference type="Pfam" id="PF00512">
    <property type="entry name" value="HisKA"/>
    <property type="match status" value="1"/>
</dbReference>
<dbReference type="GO" id="GO:0005509">
    <property type="term" value="F:calcium ion binding"/>
    <property type="evidence" value="ECO:0007669"/>
    <property type="project" value="UniProtKB-ARBA"/>
</dbReference>
<dbReference type="SUPFAM" id="SSF47384">
    <property type="entry name" value="Homodimeric domain of signal transducing histidine kinase"/>
    <property type="match status" value="1"/>
</dbReference>
<evidence type="ECO:0000259" key="12">
    <source>
        <dbReference type="PROSITE" id="PS50109"/>
    </source>
</evidence>
<dbReference type="PRINTS" id="PR00344">
    <property type="entry name" value="BCTRLSENSOR"/>
</dbReference>
<dbReference type="InterPro" id="IPR050351">
    <property type="entry name" value="BphY/WalK/GraS-like"/>
</dbReference>
<gene>
    <name evidence="13" type="ORF">PO878_02230</name>
</gene>
<evidence type="ECO:0000256" key="5">
    <source>
        <dbReference type="ARBA" id="ARBA00022553"/>
    </source>
</evidence>
<dbReference type="Gene3D" id="3.30.565.10">
    <property type="entry name" value="Histidine kinase-like ATPase, C-terminal domain"/>
    <property type="match status" value="1"/>
</dbReference>
<dbReference type="GO" id="GO:0000155">
    <property type="term" value="F:phosphorelay sensor kinase activity"/>
    <property type="evidence" value="ECO:0007669"/>
    <property type="project" value="InterPro"/>
</dbReference>
<dbReference type="AlphaFoldDB" id="A0AAF0BS14"/>
<reference evidence="13" key="1">
    <citation type="submission" date="2023-01" db="EMBL/GenBank/DDBJ databases">
        <title>The diversity of Class Acidimicrobiia in South China Sea sediment environments and the proposal of Iamia marina sp. nov., a novel species of the genus Iamia.</title>
        <authorList>
            <person name="He Y."/>
            <person name="Tian X."/>
        </authorList>
    </citation>
    <scope>NUCLEOTIDE SEQUENCE</scope>
    <source>
        <strain evidence="13">DSM 19957</strain>
    </source>
</reference>
<evidence type="ECO:0000256" key="8">
    <source>
        <dbReference type="ARBA" id="ARBA00023012"/>
    </source>
</evidence>
<dbReference type="PANTHER" id="PTHR45453">
    <property type="entry name" value="PHOSPHATE REGULON SENSOR PROTEIN PHOR"/>
    <property type="match status" value="1"/>
</dbReference>
<keyword evidence="13" id="KW-0547">Nucleotide-binding</keyword>
<name>A0AAF0BS14_9ACTN</name>
<dbReference type="InterPro" id="IPR003661">
    <property type="entry name" value="HisK_dim/P_dom"/>
</dbReference>
<dbReference type="InterPro" id="IPR036097">
    <property type="entry name" value="HisK_dim/P_sf"/>
</dbReference>
<evidence type="ECO:0000256" key="11">
    <source>
        <dbReference type="SAM" id="MobiDB-lite"/>
    </source>
</evidence>
<dbReference type="InterPro" id="IPR035965">
    <property type="entry name" value="PAS-like_dom_sf"/>
</dbReference>
<keyword evidence="13" id="KW-0067">ATP-binding</keyword>
<keyword evidence="14" id="KW-1185">Reference proteome</keyword>
<keyword evidence="6" id="KW-0808">Transferase</keyword>
<dbReference type="SMART" id="SM00388">
    <property type="entry name" value="HisKA"/>
    <property type="match status" value="1"/>
</dbReference>
<evidence type="ECO:0000313" key="13">
    <source>
        <dbReference type="EMBL" id="WCO67536.1"/>
    </source>
</evidence>
<keyword evidence="9" id="KW-0472">Membrane</keyword>
<dbReference type="PANTHER" id="PTHR45453:SF1">
    <property type="entry name" value="PHOSPHATE REGULON SENSOR PROTEIN PHOR"/>
    <property type="match status" value="1"/>
</dbReference>
<dbReference type="SMART" id="SM00387">
    <property type="entry name" value="HATPase_c"/>
    <property type="match status" value="1"/>
</dbReference>
<evidence type="ECO:0000313" key="14">
    <source>
        <dbReference type="Proteomes" id="UP001216390"/>
    </source>
</evidence>
<comment type="subcellular location">
    <subcellularLocation>
        <location evidence="3">Cell membrane</location>
    </subcellularLocation>
</comment>
<comment type="cofactor">
    <cofactor evidence="2">
        <name>a divalent metal cation</name>
        <dbReference type="ChEBI" id="CHEBI:60240"/>
    </cofactor>
</comment>
<dbReference type="Gene3D" id="1.10.287.130">
    <property type="match status" value="1"/>
</dbReference>
<dbReference type="KEGG" id="ima:PO878_02230"/>
<dbReference type="Pfam" id="PF08448">
    <property type="entry name" value="PAS_4"/>
    <property type="match status" value="1"/>
</dbReference>
<protein>
    <recommendedName>
        <fullName evidence="10">Sensor-like histidine kinase SenX3</fullName>
        <ecNumber evidence="4">2.7.13.3</ecNumber>
    </recommendedName>
</protein>
<dbReference type="GO" id="GO:0004721">
    <property type="term" value="F:phosphoprotein phosphatase activity"/>
    <property type="evidence" value="ECO:0007669"/>
    <property type="project" value="TreeGrafter"/>
</dbReference>
<dbReference type="EMBL" id="CP116942">
    <property type="protein sequence ID" value="WCO67536.1"/>
    <property type="molecule type" value="Genomic_DNA"/>
</dbReference>